<organism evidence="2 3">
    <name type="scientific">Epilithonimonas mollis</name>
    <dbReference type="NCBI Taxonomy" id="216903"/>
    <lineage>
        <taxon>Bacteria</taxon>
        <taxon>Pseudomonadati</taxon>
        <taxon>Bacteroidota</taxon>
        <taxon>Flavobacteriia</taxon>
        <taxon>Flavobacteriales</taxon>
        <taxon>Weeksellaceae</taxon>
        <taxon>Chryseobacterium group</taxon>
        <taxon>Epilithonimonas</taxon>
    </lineage>
</organism>
<dbReference type="Gene3D" id="3.40.710.10">
    <property type="entry name" value="DD-peptidase/beta-lactamase superfamily"/>
    <property type="match status" value="1"/>
</dbReference>
<dbReference type="RefSeq" id="WP_072998442.1">
    <property type="nucleotide sequence ID" value="NZ_FRAM01000002.1"/>
</dbReference>
<reference evidence="3" key="1">
    <citation type="submission" date="2016-11" db="EMBL/GenBank/DDBJ databases">
        <authorList>
            <person name="Varghese N."/>
            <person name="Submissions S."/>
        </authorList>
    </citation>
    <scope>NUCLEOTIDE SEQUENCE [LARGE SCALE GENOMIC DNA]</scope>
    <source>
        <strain evidence="3">DSM 18016</strain>
    </source>
</reference>
<proteinExistence type="predicted"/>
<gene>
    <name evidence="2" type="ORF">SAMN05444371_2529</name>
</gene>
<dbReference type="Proteomes" id="UP000184498">
    <property type="component" value="Unassembled WGS sequence"/>
</dbReference>
<dbReference type="SUPFAM" id="SSF56601">
    <property type="entry name" value="beta-lactamase/transpeptidase-like"/>
    <property type="match status" value="1"/>
</dbReference>
<protein>
    <submittedName>
        <fullName evidence="2">CubicO group peptidase, beta-lactamase class C family</fullName>
    </submittedName>
</protein>
<feature type="domain" description="Beta-lactamase-related" evidence="1">
    <location>
        <begin position="45"/>
        <end position="332"/>
    </location>
</feature>
<dbReference type="InterPro" id="IPR050491">
    <property type="entry name" value="AmpC-like"/>
</dbReference>
<dbReference type="EMBL" id="FRAM01000002">
    <property type="protein sequence ID" value="SHK45548.1"/>
    <property type="molecule type" value="Genomic_DNA"/>
</dbReference>
<dbReference type="Pfam" id="PF00144">
    <property type="entry name" value="Beta-lactamase"/>
    <property type="match status" value="1"/>
</dbReference>
<keyword evidence="3" id="KW-1185">Reference proteome</keyword>
<evidence type="ECO:0000313" key="2">
    <source>
        <dbReference type="EMBL" id="SHK45548.1"/>
    </source>
</evidence>
<accession>A0A1M6SLU8</accession>
<sequence length="351" mass="39321">MNFIKPFFLTVGTGILLSCNPTRVVEPTSLALRIDSLIESKNPRAFSGVVVISKDGKSIYEKAYGFSDVDNKEKLQPDDAFSSMSIAKQITATLVMLEVEKGTINPDQPINTYLKDLKYDWAGQVTVHHLLNNSSGIDAWELKDELLFEPGAQFKYSNIGYGTLGRILESATGKSYEQLVTELFAKCGLKDCFYPNSENQKKLVNSFAITKNGTNLVKEFPYSSELYPGSHLIVTARDLAKWNDLLHNGKILKNESYQKMINYSITNIHTLFSEKAIGYGYGLRINDKADVFEIGHTGFSPPAGFTAVNLYYPDKKISVTVLENQATDDFDIAYYFEQEIKNMVVKSDLVK</sequence>
<evidence type="ECO:0000313" key="3">
    <source>
        <dbReference type="Proteomes" id="UP000184498"/>
    </source>
</evidence>
<dbReference type="InterPro" id="IPR001466">
    <property type="entry name" value="Beta-lactam-related"/>
</dbReference>
<dbReference type="STRING" id="216903.SAMN05444371_2529"/>
<dbReference type="OrthoDB" id="9793489at2"/>
<dbReference type="PANTHER" id="PTHR46825">
    <property type="entry name" value="D-ALANYL-D-ALANINE-CARBOXYPEPTIDASE/ENDOPEPTIDASE AMPH"/>
    <property type="match status" value="1"/>
</dbReference>
<dbReference type="AlphaFoldDB" id="A0A1M6SLU8"/>
<evidence type="ECO:0000259" key="1">
    <source>
        <dbReference type="Pfam" id="PF00144"/>
    </source>
</evidence>
<dbReference type="InterPro" id="IPR012338">
    <property type="entry name" value="Beta-lactam/transpept-like"/>
</dbReference>
<dbReference type="PROSITE" id="PS51257">
    <property type="entry name" value="PROKAR_LIPOPROTEIN"/>
    <property type="match status" value="1"/>
</dbReference>
<name>A0A1M6SLU8_9FLAO</name>
<dbReference type="PANTHER" id="PTHR46825:SF9">
    <property type="entry name" value="BETA-LACTAMASE-RELATED DOMAIN-CONTAINING PROTEIN"/>
    <property type="match status" value="1"/>
</dbReference>